<evidence type="ECO:0000313" key="5">
    <source>
        <dbReference type="Proteomes" id="UP000471560"/>
    </source>
</evidence>
<keyword evidence="3" id="KW-1133">Transmembrane helix</keyword>
<keyword evidence="3" id="KW-0472">Membrane</keyword>
<feature type="transmembrane region" description="Helical" evidence="3">
    <location>
        <begin position="200"/>
        <end position="222"/>
    </location>
</feature>
<organism evidence="4 5">
    <name type="scientific">Rhizobium leguminosarum</name>
    <dbReference type="NCBI Taxonomy" id="384"/>
    <lineage>
        <taxon>Bacteria</taxon>
        <taxon>Pseudomonadati</taxon>
        <taxon>Pseudomonadota</taxon>
        <taxon>Alphaproteobacteria</taxon>
        <taxon>Hyphomicrobiales</taxon>
        <taxon>Rhizobiaceae</taxon>
        <taxon>Rhizobium/Agrobacterium group</taxon>
        <taxon>Rhizobium</taxon>
    </lineage>
</organism>
<comment type="caution">
    <text evidence="4">The sequence shown here is derived from an EMBL/GenBank/DDBJ whole genome shotgun (WGS) entry which is preliminary data.</text>
</comment>
<evidence type="ECO:0000256" key="3">
    <source>
        <dbReference type="SAM" id="Phobius"/>
    </source>
</evidence>
<proteinExistence type="predicted"/>
<feature type="transmembrane region" description="Helical" evidence="3">
    <location>
        <begin position="165"/>
        <end position="188"/>
    </location>
</feature>
<dbReference type="EMBL" id="WUEZ01000039">
    <property type="protein sequence ID" value="NEI37677.1"/>
    <property type="molecule type" value="Genomic_DNA"/>
</dbReference>
<evidence type="ECO:0000256" key="1">
    <source>
        <dbReference type="SAM" id="Coils"/>
    </source>
</evidence>
<sequence length="485" mass="55413">MAKRFESLNKLYESIRESSHDFRITTAPFQQFDAEQLERTLELEEKGRTNGSANLPGPASKEPDEVEKTIIERVVSERDEAYQVLEDRLEDYSTRIRNFDFDGHFSHVRMTNNSSVDDFRASVASGRNDLHALRKLLRDADVELADFRERNGLQKRVAQMKSPGFTILKCMVIVVLLLLETILNGVFLAEGSDQGLVGGYTLAFAFAFGNVALTVINGLFVIPKVVHRSFWWKLVGFFGILLWIFTAVGINFVLAHYREVSQFAPENMGSAVMDHIVTATFAFTSINSWILFVSGLIFSLIALVDTLLIWDPYPGYAGTYQRFLGRQDDYIDMMSNLIEDLKKTRDEHNLKVEEIIRALSNRRKDSASAIDARSRMIKLFAEHQTNLESVARRLLNTYREANRKTRTEPEPTRFSAQFKLERRKADVDKSSDWSDKELAERINAAQAELIEQMSRISTEFDNAVTSYRQLDNLFPETINGATRQA</sequence>
<evidence type="ECO:0000256" key="2">
    <source>
        <dbReference type="SAM" id="MobiDB-lite"/>
    </source>
</evidence>
<dbReference type="Proteomes" id="UP000471560">
    <property type="component" value="Unassembled WGS sequence"/>
</dbReference>
<reference evidence="4 5" key="1">
    <citation type="submission" date="2019-12" db="EMBL/GenBank/DDBJ databases">
        <title>Rhizobium genotypes associated with high levels of biological nitrogen fixation by grain legumes in a temperate-maritime cropping system.</title>
        <authorList>
            <person name="Maluk M."/>
            <person name="Francesc Ferrando Molina F."/>
            <person name="Lopez Del Egido L."/>
            <person name="Lafos M."/>
            <person name="Langarica-Fuentes A."/>
            <person name="Gebre Yohannes G."/>
            <person name="Young M.W."/>
            <person name="Martin P."/>
            <person name="Gantlett R."/>
            <person name="Kenicer G."/>
            <person name="Hawes C."/>
            <person name="Begg G.S."/>
            <person name="Quilliam R.S."/>
            <person name="Squire G.R."/>
            <person name="Poole P.S."/>
            <person name="Young P.W."/>
            <person name="Iannetta P.M."/>
            <person name="James E.K."/>
        </authorList>
    </citation>
    <scope>NUCLEOTIDE SEQUENCE [LARGE SCALE GENOMIC DNA]</scope>
    <source>
        <strain evidence="4 5">JHI1096</strain>
    </source>
</reference>
<feature type="transmembrane region" description="Helical" evidence="3">
    <location>
        <begin position="277"/>
        <end position="304"/>
    </location>
</feature>
<dbReference type="AlphaFoldDB" id="A0A6P0BCJ4"/>
<dbReference type="RefSeq" id="WP_164578516.1">
    <property type="nucleotide sequence ID" value="NZ_WUEZ01000039.1"/>
</dbReference>
<name>A0A6P0BCJ4_RHILE</name>
<keyword evidence="3" id="KW-0812">Transmembrane</keyword>
<feature type="region of interest" description="Disordered" evidence="2">
    <location>
        <begin position="44"/>
        <end position="64"/>
    </location>
</feature>
<protein>
    <submittedName>
        <fullName evidence="4">Uncharacterized protein</fullName>
    </submittedName>
</protein>
<evidence type="ECO:0000313" key="4">
    <source>
        <dbReference type="EMBL" id="NEI37677.1"/>
    </source>
</evidence>
<accession>A0A6P0BCJ4</accession>
<keyword evidence="1" id="KW-0175">Coiled coil</keyword>
<gene>
    <name evidence="4" type="ORF">GR204_27565</name>
</gene>
<feature type="transmembrane region" description="Helical" evidence="3">
    <location>
        <begin position="234"/>
        <end position="257"/>
    </location>
</feature>
<feature type="coiled-coil region" evidence="1">
    <location>
        <begin position="331"/>
        <end position="358"/>
    </location>
</feature>